<dbReference type="OrthoDB" id="669440at2759"/>
<evidence type="ECO:0000256" key="2">
    <source>
        <dbReference type="SAM" id="Coils"/>
    </source>
</evidence>
<dbReference type="GO" id="GO:0005634">
    <property type="term" value="C:nucleus"/>
    <property type="evidence" value="ECO:0007669"/>
    <property type="project" value="TreeGrafter"/>
</dbReference>
<protein>
    <submittedName>
        <fullName evidence="5">DNA-binding storekeeper protein-related transcriptional regulator</fullName>
    </submittedName>
</protein>
<feature type="coiled-coil region" evidence="2">
    <location>
        <begin position="145"/>
        <end position="172"/>
    </location>
</feature>
<comment type="similarity">
    <text evidence="1">Belongs to the GeBP family.</text>
</comment>
<keyword evidence="5" id="KW-0238">DNA-binding</keyword>
<dbReference type="AlphaFoldDB" id="A0A7J0F8R3"/>
<evidence type="ECO:0000313" key="6">
    <source>
        <dbReference type="Proteomes" id="UP000585474"/>
    </source>
</evidence>
<sequence>MASAEHHTVYGQNDLDDDSEDDPQEDHDEDDTSSSYLAAGNVTVAVSRVHHGDPSATGSGVILALPYLKRERVEDVAIEAEEAKKPSAAAATADDSRRLFQRLWTDEDEIELLRGFLEYTGRRGWFNSSQQHQDTAAFYDQIRSKLQLDFNKNQLSDKLRRLKKKYRNVSSKIDSGKEFVFKSPHDYTTFEISRKIWSATGGFEFEDPNPNPNPNPNVNPNSFGNNSNAVDTNSPQKRWRGEKIEEKPQFSKPPHRFATPTDNSVSNLIEDTVRSCISPLFKELVHNASGSRGFGSLAVLNPMPVRSFDSMGGDMMDERWRKQQILELEVYSKRLALVQDQIKLALEELRSMGK</sequence>
<dbReference type="Proteomes" id="UP000585474">
    <property type="component" value="Unassembled WGS sequence"/>
</dbReference>
<evidence type="ECO:0000313" key="5">
    <source>
        <dbReference type="EMBL" id="GFY94796.1"/>
    </source>
</evidence>
<feature type="compositionally biased region" description="Acidic residues" evidence="3">
    <location>
        <begin position="14"/>
        <end position="32"/>
    </location>
</feature>
<feature type="compositionally biased region" description="Low complexity" evidence="3">
    <location>
        <begin position="218"/>
        <end position="228"/>
    </location>
</feature>
<feature type="region of interest" description="Disordered" evidence="3">
    <location>
        <begin position="1"/>
        <end position="37"/>
    </location>
</feature>
<feature type="domain" description="Glabrous enhancer-binding protein-like DBD" evidence="4">
    <location>
        <begin position="100"/>
        <end position="198"/>
    </location>
</feature>
<dbReference type="PANTHER" id="PTHR31662">
    <property type="entry name" value="BNAANNG10740D PROTEIN-RELATED"/>
    <property type="match status" value="1"/>
</dbReference>
<reference evidence="5 6" key="1">
    <citation type="submission" date="2019-07" db="EMBL/GenBank/DDBJ databases">
        <title>De Novo Assembly of kiwifruit Actinidia rufa.</title>
        <authorList>
            <person name="Sugita-Konishi S."/>
            <person name="Sato K."/>
            <person name="Mori E."/>
            <person name="Abe Y."/>
            <person name="Kisaki G."/>
            <person name="Hamano K."/>
            <person name="Suezawa K."/>
            <person name="Otani M."/>
            <person name="Fukuda T."/>
            <person name="Manabe T."/>
            <person name="Gomi K."/>
            <person name="Tabuchi M."/>
            <person name="Akimitsu K."/>
            <person name="Kataoka I."/>
        </authorList>
    </citation>
    <scope>NUCLEOTIDE SEQUENCE [LARGE SCALE GENOMIC DNA]</scope>
    <source>
        <strain evidence="6">cv. Fuchu</strain>
    </source>
</reference>
<organism evidence="5 6">
    <name type="scientific">Actinidia rufa</name>
    <dbReference type="NCBI Taxonomy" id="165716"/>
    <lineage>
        <taxon>Eukaryota</taxon>
        <taxon>Viridiplantae</taxon>
        <taxon>Streptophyta</taxon>
        <taxon>Embryophyta</taxon>
        <taxon>Tracheophyta</taxon>
        <taxon>Spermatophyta</taxon>
        <taxon>Magnoliopsida</taxon>
        <taxon>eudicotyledons</taxon>
        <taxon>Gunneridae</taxon>
        <taxon>Pentapetalae</taxon>
        <taxon>asterids</taxon>
        <taxon>Ericales</taxon>
        <taxon>Actinidiaceae</taxon>
        <taxon>Actinidia</taxon>
    </lineage>
</organism>
<keyword evidence="6" id="KW-1185">Reference proteome</keyword>
<dbReference type="InterPro" id="IPR007592">
    <property type="entry name" value="GEBP"/>
</dbReference>
<keyword evidence="2" id="KW-0175">Coiled coil</keyword>
<comment type="caution">
    <text evidence="5">The sequence shown here is derived from an EMBL/GenBank/DDBJ whole genome shotgun (WGS) entry which is preliminary data.</text>
</comment>
<evidence type="ECO:0000259" key="4">
    <source>
        <dbReference type="Pfam" id="PF04504"/>
    </source>
</evidence>
<dbReference type="GO" id="GO:0006355">
    <property type="term" value="P:regulation of DNA-templated transcription"/>
    <property type="evidence" value="ECO:0007669"/>
    <property type="project" value="InterPro"/>
</dbReference>
<dbReference type="EMBL" id="BJWL01000010">
    <property type="protein sequence ID" value="GFY94796.1"/>
    <property type="molecule type" value="Genomic_DNA"/>
</dbReference>
<dbReference type="GO" id="GO:0003677">
    <property type="term" value="F:DNA binding"/>
    <property type="evidence" value="ECO:0007669"/>
    <property type="project" value="UniProtKB-KW"/>
</dbReference>
<accession>A0A7J0F8R3</accession>
<evidence type="ECO:0000256" key="1">
    <source>
        <dbReference type="ARBA" id="ARBA00010820"/>
    </source>
</evidence>
<gene>
    <name evidence="5" type="ORF">Acr_10g0001810</name>
</gene>
<evidence type="ECO:0000256" key="3">
    <source>
        <dbReference type="SAM" id="MobiDB-lite"/>
    </source>
</evidence>
<name>A0A7J0F8R3_9ERIC</name>
<feature type="region of interest" description="Disordered" evidence="3">
    <location>
        <begin position="203"/>
        <end position="239"/>
    </location>
</feature>
<proteinExistence type="inferred from homology"/>
<dbReference type="InterPro" id="IPR053932">
    <property type="entry name" value="GeBP-like_DBD"/>
</dbReference>
<dbReference type="Pfam" id="PF04504">
    <property type="entry name" value="GeBP-like_DBD"/>
    <property type="match status" value="1"/>
</dbReference>
<dbReference type="PANTHER" id="PTHR31662:SF1">
    <property type="entry name" value="OS01G0249900 PROTEIN"/>
    <property type="match status" value="1"/>
</dbReference>